<keyword evidence="2" id="KW-1185">Reference proteome</keyword>
<protein>
    <submittedName>
        <fullName evidence="1">Uncharacterized protein</fullName>
    </submittedName>
</protein>
<evidence type="ECO:0000313" key="2">
    <source>
        <dbReference type="Proteomes" id="UP000308600"/>
    </source>
</evidence>
<name>A0ACD2ZZY4_9AGAR</name>
<sequence length="479" mass="54278">MDNLSHGSLLVPSEVLMTIFQLAISSSCSRTLTAIRLSGVSKRWRDIILSITELWEWIDCTHQDLMGLCIKRAGTRMLFFCCTMDPDGYMSRVSTILSQIYRVKTLILQYGEEFDFRYTEFLVDWTISATSLETLSLTSFHLPPNFLHGNVPVLQNLSLISCNFEWDDLPRFPELRSLSVHHPAQRTSINPFLQMLELCPHLKSIDLADVFDGTDEDGIKASLKELESFSTQKDYSHDIEALLQQISFPPTARISISIDQIEPTDYEDLFEALKTSRLGATWEAQAISMIADSWVSFNFVELGHNPETQSVAVTICDCVPEPPTPVLTQLLTYVDFLHLESLDMNGGYAHPASFWAIFSELPELRTLKVRNIFGDSFLEFVQDLNDTKIDGDNLLPPFPHLQHFTYEQQGLDAEEFNFHLLQVSEYLQSRSRINHGVVKLTVVGPDGIPDETWDALSGSVQELDHTNKEGDYIPARSAD</sequence>
<reference evidence="1 2" key="1">
    <citation type="journal article" date="2019" name="Nat. Ecol. Evol.">
        <title>Megaphylogeny resolves global patterns of mushroom evolution.</title>
        <authorList>
            <person name="Varga T."/>
            <person name="Krizsan K."/>
            <person name="Foldi C."/>
            <person name="Dima B."/>
            <person name="Sanchez-Garcia M."/>
            <person name="Sanchez-Ramirez S."/>
            <person name="Szollosi G.J."/>
            <person name="Szarkandi J.G."/>
            <person name="Papp V."/>
            <person name="Albert L."/>
            <person name="Andreopoulos W."/>
            <person name="Angelini C."/>
            <person name="Antonin V."/>
            <person name="Barry K.W."/>
            <person name="Bougher N.L."/>
            <person name="Buchanan P."/>
            <person name="Buyck B."/>
            <person name="Bense V."/>
            <person name="Catcheside P."/>
            <person name="Chovatia M."/>
            <person name="Cooper J."/>
            <person name="Damon W."/>
            <person name="Desjardin D."/>
            <person name="Finy P."/>
            <person name="Geml J."/>
            <person name="Haridas S."/>
            <person name="Hughes K."/>
            <person name="Justo A."/>
            <person name="Karasinski D."/>
            <person name="Kautmanova I."/>
            <person name="Kiss B."/>
            <person name="Kocsube S."/>
            <person name="Kotiranta H."/>
            <person name="LaButti K.M."/>
            <person name="Lechner B.E."/>
            <person name="Liimatainen K."/>
            <person name="Lipzen A."/>
            <person name="Lukacs Z."/>
            <person name="Mihaltcheva S."/>
            <person name="Morgado L.N."/>
            <person name="Niskanen T."/>
            <person name="Noordeloos M.E."/>
            <person name="Ohm R.A."/>
            <person name="Ortiz-Santana B."/>
            <person name="Ovrebo C."/>
            <person name="Racz N."/>
            <person name="Riley R."/>
            <person name="Savchenko A."/>
            <person name="Shiryaev A."/>
            <person name="Soop K."/>
            <person name="Spirin V."/>
            <person name="Szebenyi C."/>
            <person name="Tomsovsky M."/>
            <person name="Tulloss R.E."/>
            <person name="Uehling J."/>
            <person name="Grigoriev I.V."/>
            <person name="Vagvolgyi C."/>
            <person name="Papp T."/>
            <person name="Martin F.M."/>
            <person name="Miettinen O."/>
            <person name="Hibbett D.S."/>
            <person name="Nagy L.G."/>
        </authorList>
    </citation>
    <scope>NUCLEOTIDE SEQUENCE [LARGE SCALE GENOMIC DNA]</scope>
    <source>
        <strain evidence="1 2">NL-1719</strain>
    </source>
</reference>
<evidence type="ECO:0000313" key="1">
    <source>
        <dbReference type="EMBL" id="TFK59118.1"/>
    </source>
</evidence>
<organism evidence="1 2">
    <name type="scientific">Pluteus cervinus</name>
    <dbReference type="NCBI Taxonomy" id="181527"/>
    <lineage>
        <taxon>Eukaryota</taxon>
        <taxon>Fungi</taxon>
        <taxon>Dikarya</taxon>
        <taxon>Basidiomycota</taxon>
        <taxon>Agaricomycotina</taxon>
        <taxon>Agaricomycetes</taxon>
        <taxon>Agaricomycetidae</taxon>
        <taxon>Agaricales</taxon>
        <taxon>Pluteineae</taxon>
        <taxon>Pluteaceae</taxon>
        <taxon>Pluteus</taxon>
    </lineage>
</organism>
<dbReference type="Proteomes" id="UP000308600">
    <property type="component" value="Unassembled WGS sequence"/>
</dbReference>
<proteinExistence type="predicted"/>
<dbReference type="EMBL" id="ML209075">
    <property type="protein sequence ID" value="TFK59118.1"/>
    <property type="molecule type" value="Genomic_DNA"/>
</dbReference>
<gene>
    <name evidence="1" type="ORF">BDN72DRAFT_851451</name>
</gene>
<accession>A0ACD2ZZY4</accession>